<organism evidence="2 3">
    <name type="scientific">Favolaschia claudopus</name>
    <dbReference type="NCBI Taxonomy" id="2862362"/>
    <lineage>
        <taxon>Eukaryota</taxon>
        <taxon>Fungi</taxon>
        <taxon>Dikarya</taxon>
        <taxon>Basidiomycota</taxon>
        <taxon>Agaricomycotina</taxon>
        <taxon>Agaricomycetes</taxon>
        <taxon>Agaricomycetidae</taxon>
        <taxon>Agaricales</taxon>
        <taxon>Marasmiineae</taxon>
        <taxon>Mycenaceae</taxon>
        <taxon>Favolaschia</taxon>
    </lineage>
</organism>
<name>A0AAW0AA07_9AGAR</name>
<dbReference type="Proteomes" id="UP001362999">
    <property type="component" value="Unassembled WGS sequence"/>
</dbReference>
<feature type="compositionally biased region" description="Polar residues" evidence="1">
    <location>
        <begin position="411"/>
        <end position="424"/>
    </location>
</feature>
<reference evidence="2 3" key="1">
    <citation type="journal article" date="2024" name="J Genomics">
        <title>Draft genome sequencing and assembly of Favolaschia claudopus CIRM-BRFM 2984 isolated from oak limbs.</title>
        <authorList>
            <person name="Navarro D."/>
            <person name="Drula E."/>
            <person name="Chaduli D."/>
            <person name="Cazenave R."/>
            <person name="Ahrendt S."/>
            <person name="Wang J."/>
            <person name="Lipzen A."/>
            <person name="Daum C."/>
            <person name="Barry K."/>
            <person name="Grigoriev I.V."/>
            <person name="Favel A."/>
            <person name="Rosso M.N."/>
            <person name="Martin F."/>
        </authorList>
    </citation>
    <scope>NUCLEOTIDE SEQUENCE [LARGE SCALE GENOMIC DNA]</scope>
    <source>
        <strain evidence="2 3">CIRM-BRFM 2984</strain>
    </source>
</reference>
<comment type="caution">
    <text evidence="2">The sequence shown here is derived from an EMBL/GenBank/DDBJ whole genome shotgun (WGS) entry which is preliminary data.</text>
</comment>
<protein>
    <submittedName>
        <fullName evidence="2">Carbamoyl-phosphate synthase arginine-specific small chain</fullName>
    </submittedName>
</protein>
<feature type="compositionally biased region" description="Polar residues" evidence="1">
    <location>
        <begin position="283"/>
        <end position="301"/>
    </location>
</feature>
<feature type="compositionally biased region" description="Low complexity" evidence="1">
    <location>
        <begin position="738"/>
        <end position="754"/>
    </location>
</feature>
<feature type="compositionally biased region" description="Basic and acidic residues" evidence="1">
    <location>
        <begin position="981"/>
        <end position="1010"/>
    </location>
</feature>
<evidence type="ECO:0000313" key="3">
    <source>
        <dbReference type="Proteomes" id="UP001362999"/>
    </source>
</evidence>
<evidence type="ECO:0000256" key="1">
    <source>
        <dbReference type="SAM" id="MobiDB-lite"/>
    </source>
</evidence>
<feature type="compositionally biased region" description="Basic and acidic residues" evidence="1">
    <location>
        <begin position="1074"/>
        <end position="1091"/>
    </location>
</feature>
<dbReference type="EMBL" id="JAWWNJ010000077">
    <property type="protein sequence ID" value="KAK7005633.1"/>
    <property type="molecule type" value="Genomic_DNA"/>
</dbReference>
<feature type="region of interest" description="Disordered" evidence="1">
    <location>
        <begin position="647"/>
        <end position="756"/>
    </location>
</feature>
<keyword evidence="3" id="KW-1185">Reference proteome</keyword>
<evidence type="ECO:0000313" key="2">
    <source>
        <dbReference type="EMBL" id="KAK7005633.1"/>
    </source>
</evidence>
<feature type="compositionally biased region" description="Polar residues" evidence="1">
    <location>
        <begin position="1155"/>
        <end position="1170"/>
    </location>
</feature>
<gene>
    <name evidence="2" type="ORF">R3P38DRAFT_3603135</name>
</gene>
<feature type="compositionally biased region" description="Acidic residues" evidence="1">
    <location>
        <begin position="679"/>
        <end position="688"/>
    </location>
</feature>
<proteinExistence type="predicted"/>
<feature type="region of interest" description="Disordered" evidence="1">
    <location>
        <begin position="565"/>
        <end position="606"/>
    </location>
</feature>
<feature type="compositionally biased region" description="Polar residues" evidence="1">
    <location>
        <begin position="568"/>
        <end position="577"/>
    </location>
</feature>
<feature type="compositionally biased region" description="Polar residues" evidence="1">
    <location>
        <begin position="866"/>
        <end position="877"/>
    </location>
</feature>
<dbReference type="AlphaFoldDB" id="A0AAW0AA07"/>
<feature type="compositionally biased region" description="Low complexity" evidence="1">
    <location>
        <begin position="175"/>
        <end position="195"/>
    </location>
</feature>
<feature type="compositionally biased region" description="Polar residues" evidence="1">
    <location>
        <begin position="1053"/>
        <end position="1073"/>
    </location>
</feature>
<accession>A0AAW0AA07</accession>
<feature type="compositionally biased region" description="Polar residues" evidence="1">
    <location>
        <begin position="703"/>
        <end position="718"/>
    </location>
</feature>
<feature type="region of interest" description="Disordered" evidence="1">
    <location>
        <begin position="788"/>
        <end position="1222"/>
    </location>
</feature>
<feature type="region of interest" description="Disordered" evidence="1">
    <location>
        <begin position="122"/>
        <end position="514"/>
    </location>
</feature>
<feature type="compositionally biased region" description="Basic and acidic residues" evidence="1">
    <location>
        <begin position="441"/>
        <end position="453"/>
    </location>
</feature>
<feature type="compositionally biased region" description="Acidic residues" evidence="1">
    <location>
        <begin position="647"/>
        <end position="663"/>
    </location>
</feature>
<sequence>MDKGTKRKRDSNNPILSYSAPGHKKFAKFFTGVLWTRLFGSSVNNVALSETSLGEIKETVRKRLNLSSTSEFTLFYDTNNDTDISLENGNQDDDFDVFEVRVWSGASDVHVVIKISSTSQAIPENVTDPPNPIPVEGQSLTDESRLPRKKRKVDAHPSHKTPSSAPHPKNQKNDAAAAESISAPPLASAPSLVPETVSQIVPEPTSPKKRKKKVRKDANNTHAAFTGTLGDPPNIHTVPGTPSQPPKKKLKKDAARKPSVPVAPTMDQTPAPPLSGEAVQSDDGPSSTETGEPSQPKSTSAPVKELVKTTDVSSAQTAEKPRRKSKSKQTELSTSDPSPAAPSEAIQEPSEPVMEVKKGKRKAAQQDADATVLPSATSKQSTKRSKQSTAENVEVPKSVKFDFPEELAEVISSTDDNNIVQNARSSKSGEKAKKTKGKKKTPQDLHDVGHPDSGDPQNKASVDPESVKAFLRSLLPVAPDSPTKPSETMSKPTVLDQPSPRTTAENPAAPIPCPVCGNSPSHLRYRCPIVLGGAGRIRQRIAELQQDEDGDNSKLIQELRALAEKSQKTGNTAQASGSRDAASVRKAPTYSRPPNDSDSDESETSVRIGKTAFHSAAIVVDPELEAIMRGPSSSRLTVDDVDLDEADDAAENVMLEDDDEDDIDFRRRSRRIEAADLSSGEEDDDDEENHSADHLAESEPPSVLNTSIRADSRSSPTPMESADIAEEIEQTIPVPEDSASVNSEHSSPSSVPEPLGAIAGRQSVDVDLAGDKAVDEAMASDSIMFGLETHDTSNGNAHDKMDSVVNSPSPSPAPALPHTPISRPPVANEPIHSVPNSPSIPEPARRDLDPIQPAEDFPPTPLQPTKALQPTSPSTPRMIQRMKDRNGRSSVKLSQLELPFSLNPQSQRQRAESPLHPNSQLVATQPAEEAADGVAVDKPTTRRSTRSTRLTPAASKPELSDVPPSELEQPAKRRRGPNKTAEQRAEEAAAKLAAKEEKERIRKEKAEAKQKAKTQTKAAAKHNVQGDSFPTTPPRVTPPRDSTETPKAAQPLTPASQDGWTVIKPSSSQAETQESLRDELRSSSPSNEDHTPLFLPAESQAPFPYSQWNSVPDSDPGTPKDSPQQSEDEEEEVAASMKLSQRPVMSSAYRRLTDIASQPSLFSTTPTSRTPKLLPATFPSKDKRELYPALPREDDSDSDSSAAEAASHIPKSRRAGKTPRLR</sequence>
<feature type="compositionally biased region" description="Basic residues" evidence="1">
    <location>
        <begin position="1210"/>
        <end position="1222"/>
    </location>
</feature>